<dbReference type="EMBL" id="JAHUZN010000002">
    <property type="protein sequence ID" value="KAG8501576.1"/>
    <property type="molecule type" value="Genomic_DNA"/>
</dbReference>
<evidence type="ECO:0008006" key="3">
    <source>
        <dbReference type="Google" id="ProtNLM"/>
    </source>
</evidence>
<dbReference type="Proteomes" id="UP000701853">
    <property type="component" value="Chromosome 2"/>
</dbReference>
<accession>A0A8J6DAT5</accession>
<comment type="caution">
    <text evidence="1">The sequence shown here is derived from an EMBL/GenBank/DDBJ whole genome shotgun (WGS) entry which is preliminary data.</text>
</comment>
<dbReference type="OrthoDB" id="1418158at2759"/>
<reference evidence="1 2" key="1">
    <citation type="journal article" date="2021" name="bioRxiv">
        <title>The Gossypium anomalum genome as a resource for cotton improvement and evolutionary analysis of hybrid incompatibility.</title>
        <authorList>
            <person name="Grover C.E."/>
            <person name="Yuan D."/>
            <person name="Arick M.A."/>
            <person name="Miller E.R."/>
            <person name="Hu G."/>
            <person name="Peterson D.G."/>
            <person name="Wendel J.F."/>
            <person name="Udall J.A."/>
        </authorList>
    </citation>
    <scope>NUCLEOTIDE SEQUENCE [LARGE SCALE GENOMIC DNA]</scope>
    <source>
        <strain evidence="1">JFW-Udall</strain>
        <tissue evidence="1">Leaf</tissue>
    </source>
</reference>
<dbReference type="SUPFAM" id="SSF56219">
    <property type="entry name" value="DNase I-like"/>
    <property type="match status" value="1"/>
</dbReference>
<dbReference type="PANTHER" id="PTHR35218:SF9">
    <property type="entry name" value="ENDONUCLEASE_EXONUCLEASE_PHOSPHATASE DOMAIN-CONTAINING PROTEIN"/>
    <property type="match status" value="1"/>
</dbReference>
<evidence type="ECO:0000313" key="1">
    <source>
        <dbReference type="EMBL" id="KAG8501576.1"/>
    </source>
</evidence>
<protein>
    <recommendedName>
        <fullName evidence="3">DUF4283 domain-containing protein</fullName>
    </recommendedName>
</protein>
<dbReference type="AlphaFoldDB" id="A0A8J6DAT5"/>
<evidence type="ECO:0000313" key="2">
    <source>
        <dbReference type="Proteomes" id="UP000701853"/>
    </source>
</evidence>
<dbReference type="PANTHER" id="PTHR35218">
    <property type="entry name" value="RNASE H DOMAIN-CONTAINING PROTEIN"/>
    <property type="match status" value="1"/>
</dbReference>
<proteinExistence type="predicted"/>
<name>A0A8J6DAT5_9ROSI</name>
<gene>
    <name evidence="1" type="ORF">CXB51_003846</name>
</gene>
<dbReference type="Gene3D" id="3.60.10.10">
    <property type="entry name" value="Endonuclease/exonuclease/phosphatase"/>
    <property type="match status" value="1"/>
</dbReference>
<organism evidence="1 2">
    <name type="scientific">Gossypium anomalum</name>
    <dbReference type="NCBI Taxonomy" id="47600"/>
    <lineage>
        <taxon>Eukaryota</taxon>
        <taxon>Viridiplantae</taxon>
        <taxon>Streptophyta</taxon>
        <taxon>Embryophyta</taxon>
        <taxon>Tracheophyta</taxon>
        <taxon>Spermatophyta</taxon>
        <taxon>Magnoliopsida</taxon>
        <taxon>eudicotyledons</taxon>
        <taxon>Gunneridae</taxon>
        <taxon>Pentapetalae</taxon>
        <taxon>rosids</taxon>
        <taxon>malvids</taxon>
        <taxon>Malvales</taxon>
        <taxon>Malvaceae</taxon>
        <taxon>Malvoideae</taxon>
        <taxon>Gossypium</taxon>
    </lineage>
</organism>
<dbReference type="InterPro" id="IPR036691">
    <property type="entry name" value="Endo/exonu/phosph_ase_sf"/>
</dbReference>
<keyword evidence="2" id="KW-1185">Reference proteome</keyword>
<sequence length="355" mass="41989">MSDEKANKKVMYWVLKSLWFTKEPVYFVAMMEGIYIVKFGNIKDRTRILNLAPWLFNNCLFAMLPYVQGQKMEDYVFHIVPFWIRVYNIPFERMDKQVAIDVREVVEEKCLQQNEIPDADKSNFQYGNWLRVHHKIRLEEALGEYFTFEGDSWQSAPPRIMKILCWNYHGIGDLVIVCKLKQLLVVNSPNIVFLCETKIYAVKLESIRVKCWMAGYLGIDLEGYRVGLAVMSKDGIEVTIQNYSSQHIDLLVKLDDFTSLRFIGSMGRKPRDEVKDPTLLFKIEACWAYKKEAKDLIKRAWGTDNNVIKGMKRINRLIDRIYMEFNIDILKVSRSKLNRLYMEEQRYWAEKSHIQ</sequence>